<dbReference type="GeneID" id="110973627"/>
<dbReference type="InterPro" id="IPR007889">
    <property type="entry name" value="HTH_Psq"/>
</dbReference>
<dbReference type="InterPro" id="IPR009057">
    <property type="entry name" value="Homeodomain-like_sf"/>
</dbReference>
<dbReference type="Gene3D" id="1.10.10.60">
    <property type="entry name" value="Homeodomain-like"/>
    <property type="match status" value="1"/>
</dbReference>
<evidence type="ECO:0000256" key="1">
    <source>
        <dbReference type="SAM" id="MobiDB-lite"/>
    </source>
</evidence>
<dbReference type="GO" id="GO:0005634">
    <property type="term" value="C:nucleus"/>
    <property type="evidence" value="ECO:0007669"/>
    <property type="project" value="TreeGrafter"/>
</dbReference>
<protein>
    <submittedName>
        <fullName evidence="5">Uncharacterized protein LOC110973627</fullName>
    </submittedName>
</protein>
<dbReference type="GO" id="GO:0003677">
    <property type="term" value="F:DNA binding"/>
    <property type="evidence" value="ECO:0007669"/>
    <property type="project" value="InterPro"/>
</dbReference>
<dbReference type="InterPro" id="IPR050863">
    <property type="entry name" value="CenT-Element_Derived"/>
</dbReference>
<dbReference type="AlphaFoldDB" id="A0A8B7XJA8"/>
<dbReference type="Pfam" id="PF03184">
    <property type="entry name" value="DDE_1"/>
    <property type="match status" value="1"/>
</dbReference>
<feature type="region of interest" description="Disordered" evidence="1">
    <location>
        <begin position="211"/>
        <end position="238"/>
    </location>
</feature>
<evidence type="ECO:0000259" key="3">
    <source>
        <dbReference type="Pfam" id="PF05225"/>
    </source>
</evidence>
<dbReference type="OMA" id="ECHRYMQ"/>
<dbReference type="RefSeq" id="XP_022080271.1">
    <property type="nucleotide sequence ID" value="XM_022224579.1"/>
</dbReference>
<gene>
    <name evidence="5" type="primary">LOC110973627</name>
</gene>
<feature type="compositionally biased region" description="Polar residues" evidence="1">
    <location>
        <begin position="734"/>
        <end position="749"/>
    </location>
</feature>
<sequence length="781" mass="87044">MAIRRTKLKPQPSHSRLGWLWQHLKMAEESVVVAETVVEISAEAETNCCVDIKEFNAFCDFHFPLVRTSSNSSKTIRRAKGEKIIQCLRGFDTADDKFKYWVRRKGLQLRQFPELGLQDVLCLPRKNTKTDGLNDAADGLFGAWRCVAFVEDFHSLLLKIHEDTLNHRGGYKTVLREVGKTYACLPRSAVQQFVNMCRVCGNAKLEPVQRDDSVGQFTGSSRSNRQRKKMKKLTSKPHPYSPSTMALAYRAVKEGGETIRGAARKYGLPESTIRSRLSKNNASKISGSVADPIFSLEEETHLVEHLNRMMDCGYSFGKTEVMDAANKYALSLSKRDSDHPLSNRWFGSFVKRWPTLNVTSHHQRSLDSRRVKASSREAVSKYYTGLAQLLAVHGLEDTPERIFSLDEKSVKVYQADGGADWQLAVTIIGCGDALGCQIPPYFVFPGHRMRHQLLKGSTPGASGTVSDSGWSNTDIYKDYLLSHFRKYGQGGDKDKPCLILYDGHREHITLSLVDWAKDHHMILSILPAHMSHTLQPGDVSCFGPFEHLYSQECHRYMQENSCTGIDTESVCKLACETYAVALSPSNLQAFFKKAAIYPLNQPAIDKSFFPLNNNQSQTAAQVDSQQALDSSRSGQARSNLGMLTDDQLLNLFGQEPGMNSGLAQFVQIGDESPVKKLKTSKKRKCLCFLVSGKAITDEAILETLQDSASKKTSRSLKFISHMSKSKKVKKDAESNSTSLADQQETSGDQNLEDTYDASSSSDESDDLAKADSVVGILHILQ</sequence>
<name>A0A8B7XJA8_ACAPL</name>
<dbReference type="PANTHER" id="PTHR19303">
    <property type="entry name" value="TRANSPOSON"/>
    <property type="match status" value="1"/>
</dbReference>
<accession>A0A8B7XJA8</accession>
<proteinExistence type="predicted"/>
<dbReference type="InterPro" id="IPR004875">
    <property type="entry name" value="DDE_SF_endonuclease_dom"/>
</dbReference>
<dbReference type="OrthoDB" id="10043687at2759"/>
<evidence type="ECO:0000259" key="2">
    <source>
        <dbReference type="Pfam" id="PF03184"/>
    </source>
</evidence>
<dbReference type="SUPFAM" id="SSF46689">
    <property type="entry name" value="Homeodomain-like"/>
    <property type="match status" value="1"/>
</dbReference>
<evidence type="ECO:0000313" key="4">
    <source>
        <dbReference type="Proteomes" id="UP000694845"/>
    </source>
</evidence>
<dbReference type="KEGG" id="aplc:110973627"/>
<keyword evidence="4" id="KW-1185">Reference proteome</keyword>
<reference evidence="5" key="1">
    <citation type="submission" date="2025-08" db="UniProtKB">
        <authorList>
            <consortium name="RefSeq"/>
        </authorList>
    </citation>
    <scope>IDENTIFICATION</scope>
</reference>
<organism evidence="4 5">
    <name type="scientific">Acanthaster planci</name>
    <name type="common">Crown-of-thorns starfish</name>
    <dbReference type="NCBI Taxonomy" id="133434"/>
    <lineage>
        <taxon>Eukaryota</taxon>
        <taxon>Metazoa</taxon>
        <taxon>Echinodermata</taxon>
        <taxon>Eleutherozoa</taxon>
        <taxon>Asterozoa</taxon>
        <taxon>Asteroidea</taxon>
        <taxon>Valvatacea</taxon>
        <taxon>Valvatida</taxon>
        <taxon>Acanthasteridae</taxon>
        <taxon>Acanthaster</taxon>
    </lineage>
</organism>
<dbReference type="Pfam" id="PF05225">
    <property type="entry name" value="HTH_psq"/>
    <property type="match status" value="1"/>
</dbReference>
<dbReference type="Proteomes" id="UP000694845">
    <property type="component" value="Unplaced"/>
</dbReference>
<feature type="region of interest" description="Disordered" evidence="1">
    <location>
        <begin position="727"/>
        <end position="768"/>
    </location>
</feature>
<dbReference type="PANTHER" id="PTHR19303:SF74">
    <property type="entry name" value="POGO TRANSPOSABLE ELEMENT WITH KRAB DOMAIN"/>
    <property type="match status" value="1"/>
</dbReference>
<feature type="domain" description="DDE-1" evidence="2">
    <location>
        <begin position="425"/>
        <end position="566"/>
    </location>
</feature>
<feature type="compositionally biased region" description="Basic residues" evidence="1">
    <location>
        <begin position="224"/>
        <end position="235"/>
    </location>
</feature>
<evidence type="ECO:0000313" key="5">
    <source>
        <dbReference type="RefSeq" id="XP_022080271.1"/>
    </source>
</evidence>
<feature type="domain" description="HTH psq-type" evidence="3">
    <location>
        <begin position="242"/>
        <end position="282"/>
    </location>
</feature>